<feature type="chain" id="PRO_5017288701" description="Secretin/TonB short N-terminal domain-containing protein" evidence="1">
    <location>
        <begin position="22"/>
        <end position="101"/>
    </location>
</feature>
<sequence>MKTLSRLLLPTLLLGAPLAFAEGAPATPPQATQATAPTRTIDVSFRGSLRDALKAIADKGGLNLVVTGDLDTPAEVRLRGIGAEQALRTVARAYSLHLEQD</sequence>
<comment type="caution">
    <text evidence="2">The sequence shown here is derived from an EMBL/GenBank/DDBJ whole genome shotgun (WGS) entry which is preliminary data.</text>
</comment>
<proteinExistence type="predicted"/>
<reference evidence="3" key="1">
    <citation type="submission" date="2018-09" db="EMBL/GenBank/DDBJ databases">
        <authorList>
            <person name="Livingstone P.G."/>
            <person name="Whitworth D.E."/>
        </authorList>
    </citation>
    <scope>NUCLEOTIDE SEQUENCE [LARGE SCALE GENOMIC DNA]</scope>
    <source>
        <strain evidence="3">CA051B</strain>
    </source>
</reference>
<evidence type="ECO:0000313" key="2">
    <source>
        <dbReference type="EMBL" id="RKH36741.1"/>
    </source>
</evidence>
<keyword evidence="1" id="KW-0732">Signal</keyword>
<evidence type="ECO:0000313" key="3">
    <source>
        <dbReference type="Proteomes" id="UP000272888"/>
    </source>
</evidence>
<accession>A0A3A8N3C7</accession>
<feature type="signal peptide" evidence="1">
    <location>
        <begin position="1"/>
        <end position="21"/>
    </location>
</feature>
<dbReference type="AlphaFoldDB" id="A0A3A8N3C7"/>
<name>A0A3A8N3C7_9BACT</name>
<dbReference type="Proteomes" id="UP000272888">
    <property type="component" value="Unassembled WGS sequence"/>
</dbReference>
<keyword evidence="3" id="KW-1185">Reference proteome</keyword>
<evidence type="ECO:0000256" key="1">
    <source>
        <dbReference type="SAM" id="SignalP"/>
    </source>
</evidence>
<organism evidence="2 3">
    <name type="scientific">Corallococcus llansteffanensis</name>
    <dbReference type="NCBI Taxonomy" id="2316731"/>
    <lineage>
        <taxon>Bacteria</taxon>
        <taxon>Pseudomonadati</taxon>
        <taxon>Myxococcota</taxon>
        <taxon>Myxococcia</taxon>
        <taxon>Myxococcales</taxon>
        <taxon>Cystobacterineae</taxon>
        <taxon>Myxococcaceae</taxon>
        <taxon>Corallococcus</taxon>
    </lineage>
</organism>
<evidence type="ECO:0008006" key="4">
    <source>
        <dbReference type="Google" id="ProtNLM"/>
    </source>
</evidence>
<feature type="non-terminal residue" evidence="2">
    <location>
        <position position="101"/>
    </location>
</feature>
<protein>
    <recommendedName>
        <fullName evidence="4">Secretin/TonB short N-terminal domain-containing protein</fullName>
    </recommendedName>
</protein>
<dbReference type="EMBL" id="RAWB01000989">
    <property type="protein sequence ID" value="RKH36741.1"/>
    <property type="molecule type" value="Genomic_DNA"/>
</dbReference>
<dbReference type="Gene3D" id="3.30.1370.130">
    <property type="match status" value="1"/>
</dbReference>
<gene>
    <name evidence="2" type="ORF">D7V93_42760</name>
</gene>